<dbReference type="PROSITE" id="PS00216">
    <property type="entry name" value="SUGAR_TRANSPORT_1"/>
    <property type="match status" value="1"/>
</dbReference>
<keyword evidence="2" id="KW-0813">Transport</keyword>
<feature type="transmembrane region" description="Helical" evidence="7">
    <location>
        <begin position="110"/>
        <end position="131"/>
    </location>
</feature>
<comment type="caution">
    <text evidence="9">The sequence shown here is derived from an EMBL/GenBank/DDBJ whole genome shotgun (WGS) entry which is preliminary data.</text>
</comment>
<feature type="transmembrane region" description="Helical" evidence="7">
    <location>
        <begin position="214"/>
        <end position="235"/>
    </location>
</feature>
<dbReference type="PANTHER" id="PTHR23517">
    <property type="entry name" value="RESISTANCE PROTEIN MDTM, PUTATIVE-RELATED-RELATED"/>
    <property type="match status" value="1"/>
</dbReference>
<feature type="transmembrane region" description="Helical" evidence="7">
    <location>
        <begin position="342"/>
        <end position="361"/>
    </location>
</feature>
<feature type="transmembrane region" description="Helical" evidence="7">
    <location>
        <begin position="58"/>
        <end position="78"/>
    </location>
</feature>
<evidence type="ECO:0000313" key="10">
    <source>
        <dbReference type="Proteomes" id="UP000282837"/>
    </source>
</evidence>
<dbReference type="EMBL" id="SACO01000002">
    <property type="protein sequence ID" value="RVU07190.1"/>
    <property type="molecule type" value="Genomic_DNA"/>
</dbReference>
<proteinExistence type="predicted"/>
<dbReference type="OrthoDB" id="9812221at2"/>
<dbReference type="PROSITE" id="PS50850">
    <property type="entry name" value="MFS"/>
    <property type="match status" value="1"/>
</dbReference>
<name>A0A3S2YC32_9SPHN</name>
<dbReference type="GO" id="GO:0005886">
    <property type="term" value="C:plasma membrane"/>
    <property type="evidence" value="ECO:0007669"/>
    <property type="project" value="UniProtKB-SubCell"/>
</dbReference>
<dbReference type="InterPro" id="IPR020846">
    <property type="entry name" value="MFS_dom"/>
</dbReference>
<keyword evidence="5 7" id="KW-1133">Transmembrane helix</keyword>
<evidence type="ECO:0000259" key="8">
    <source>
        <dbReference type="PROSITE" id="PS50850"/>
    </source>
</evidence>
<dbReference type="GO" id="GO:0022857">
    <property type="term" value="F:transmembrane transporter activity"/>
    <property type="evidence" value="ECO:0007669"/>
    <property type="project" value="InterPro"/>
</dbReference>
<evidence type="ECO:0000256" key="2">
    <source>
        <dbReference type="ARBA" id="ARBA00022448"/>
    </source>
</evidence>
<evidence type="ECO:0000256" key="6">
    <source>
        <dbReference type="ARBA" id="ARBA00023136"/>
    </source>
</evidence>
<gene>
    <name evidence="9" type="ORF">EOE18_04435</name>
</gene>
<dbReference type="Proteomes" id="UP000282837">
    <property type="component" value="Unassembled WGS sequence"/>
</dbReference>
<evidence type="ECO:0000313" key="9">
    <source>
        <dbReference type="EMBL" id="RVU07190.1"/>
    </source>
</evidence>
<feature type="transmembrane region" description="Helical" evidence="7">
    <location>
        <begin position="283"/>
        <end position="302"/>
    </location>
</feature>
<feature type="transmembrane region" description="Helical" evidence="7">
    <location>
        <begin position="308"/>
        <end position="330"/>
    </location>
</feature>
<feature type="transmembrane region" description="Helical" evidence="7">
    <location>
        <begin position="17"/>
        <end position="38"/>
    </location>
</feature>
<evidence type="ECO:0000256" key="7">
    <source>
        <dbReference type="SAM" id="Phobius"/>
    </source>
</evidence>
<evidence type="ECO:0000256" key="3">
    <source>
        <dbReference type="ARBA" id="ARBA00022475"/>
    </source>
</evidence>
<dbReference type="Gene3D" id="1.20.1250.20">
    <property type="entry name" value="MFS general substrate transporter like domains"/>
    <property type="match status" value="2"/>
</dbReference>
<organism evidence="9 10">
    <name type="scientific">Novosphingobium umbonatum</name>
    <dbReference type="NCBI Taxonomy" id="1908524"/>
    <lineage>
        <taxon>Bacteria</taxon>
        <taxon>Pseudomonadati</taxon>
        <taxon>Pseudomonadota</taxon>
        <taxon>Alphaproteobacteria</taxon>
        <taxon>Sphingomonadales</taxon>
        <taxon>Sphingomonadaceae</taxon>
        <taxon>Novosphingobium</taxon>
    </lineage>
</organism>
<dbReference type="SUPFAM" id="SSF103473">
    <property type="entry name" value="MFS general substrate transporter"/>
    <property type="match status" value="1"/>
</dbReference>
<dbReference type="AlphaFoldDB" id="A0A3S2YC32"/>
<keyword evidence="6 7" id="KW-0472">Membrane</keyword>
<dbReference type="InterPro" id="IPR050171">
    <property type="entry name" value="MFS_Transporters"/>
</dbReference>
<reference evidence="9 10" key="1">
    <citation type="submission" date="2019-01" db="EMBL/GenBank/DDBJ databases">
        <authorList>
            <person name="Chen W.-M."/>
        </authorList>
    </citation>
    <scope>NUCLEOTIDE SEQUENCE [LARGE SCALE GENOMIC DNA]</scope>
    <source>
        <strain evidence="9 10">FSY-9</strain>
    </source>
</reference>
<feature type="transmembrane region" description="Helical" evidence="7">
    <location>
        <begin position="85"/>
        <end position="104"/>
    </location>
</feature>
<dbReference type="PANTHER" id="PTHR23517:SF3">
    <property type="entry name" value="INTEGRAL MEMBRANE TRANSPORT PROTEIN"/>
    <property type="match status" value="1"/>
</dbReference>
<keyword evidence="4 7" id="KW-0812">Transmembrane</keyword>
<dbReference type="InterPro" id="IPR011701">
    <property type="entry name" value="MFS"/>
</dbReference>
<evidence type="ECO:0000256" key="1">
    <source>
        <dbReference type="ARBA" id="ARBA00004651"/>
    </source>
</evidence>
<evidence type="ECO:0000256" key="5">
    <source>
        <dbReference type="ARBA" id="ARBA00022989"/>
    </source>
</evidence>
<protein>
    <submittedName>
        <fullName evidence="9">MFS transporter</fullName>
    </submittedName>
</protein>
<dbReference type="Pfam" id="PF07690">
    <property type="entry name" value="MFS_1"/>
    <property type="match status" value="1"/>
</dbReference>
<feature type="transmembrane region" description="Helical" evidence="7">
    <location>
        <begin position="255"/>
        <end position="276"/>
    </location>
</feature>
<comment type="subcellular location">
    <subcellularLocation>
        <location evidence="1">Cell membrane</location>
        <topology evidence="1">Multi-pass membrane protein</topology>
    </subcellularLocation>
</comment>
<dbReference type="InterPro" id="IPR005829">
    <property type="entry name" value="Sugar_transporter_CS"/>
</dbReference>
<keyword evidence="3" id="KW-1003">Cell membrane</keyword>
<keyword evidence="10" id="KW-1185">Reference proteome</keyword>
<feature type="domain" description="Major facilitator superfamily (MFS) profile" evidence="8">
    <location>
        <begin position="16"/>
        <end position="397"/>
    </location>
</feature>
<dbReference type="InterPro" id="IPR036259">
    <property type="entry name" value="MFS_trans_sf"/>
</dbReference>
<evidence type="ECO:0000256" key="4">
    <source>
        <dbReference type="ARBA" id="ARBA00022692"/>
    </source>
</evidence>
<feature type="transmembrane region" description="Helical" evidence="7">
    <location>
        <begin position="173"/>
        <end position="193"/>
    </location>
</feature>
<feature type="transmembrane region" description="Helical" evidence="7">
    <location>
        <begin position="373"/>
        <end position="393"/>
    </location>
</feature>
<dbReference type="CDD" id="cd17473">
    <property type="entry name" value="MFS_arabinose_efflux_permease_like"/>
    <property type="match status" value="1"/>
</dbReference>
<sequence>MEPAPAMPKRRAGTAQGITLVTVAFLPIVAIVSMFPAVPAIIEHFSKSDPSAMAKVPAMVSAPGLTIALLALVAGLLVDRYGRRRLLLVSTSLYGIVGAAPFFLDSIDQIYASRLALGVAEAAILTTLNTLVGDYWEEKDRRFWLTMQGLLGPFLGSAVILASGYLTQFQWNATFLIYLVGFPAFFASYAFLYEPESDETVRKMLGMDEAPTAFPWNAVLTFAGFTLLGSALYYVFIINGGMVWQEIGVKDASEIGRLTTIPSLFVMAGAGVFWFTGKFGIRWQLFALFALLGVGLLVIGMIHDWRGMVVGMAIQQTGAGMAVPCLVAWAQSKLPFAHRGRGMGIWTACFFFGQFTSPLLVSALRVSSGTMQGAFQIAGGFGLACALLVLIVVSGRARDAAPIGA</sequence>
<accession>A0A3S2YC32</accession>
<feature type="transmembrane region" description="Helical" evidence="7">
    <location>
        <begin position="143"/>
        <end position="167"/>
    </location>
</feature>